<evidence type="ECO:0000313" key="2">
    <source>
        <dbReference type="Proteomes" id="UP000533900"/>
    </source>
</evidence>
<dbReference type="EMBL" id="JACLCP010000006">
    <property type="protein sequence ID" value="MBC2846588.1"/>
    <property type="molecule type" value="Genomic_DNA"/>
</dbReference>
<protein>
    <recommendedName>
        <fullName evidence="3">Secreted protein</fullName>
    </recommendedName>
</protein>
<accession>A0A842J0U0</accession>
<evidence type="ECO:0008006" key="3">
    <source>
        <dbReference type="Google" id="ProtNLM"/>
    </source>
</evidence>
<comment type="caution">
    <text evidence="1">The sequence shown here is derived from an EMBL/GenBank/DDBJ whole genome shotgun (WGS) entry which is preliminary data.</text>
</comment>
<sequence length="261" mass="30096">MFKKVIFTITIVLFSVHISAQKSINDYKYIIVPKQFKFSKSDDQYQLNSLVKFLFNKYGYEAYFIDDQLPDDLKKDRCLALTSDVSKDKSGMFKTKLEIILADCYNNVVMTSKIGESRLKQYDRAYSQALRDAFETFQDLEYSYEPNNVLTPNENNKIEISEQTKEAEARSEAKVELSDDVIEESTSTELNNDIYYAQSKKGGYQIVDSEPKVVMFLLATAASDVFIVKGKSAIVYKEDGFWYYSENNGELKETKSLNIKF</sequence>
<evidence type="ECO:0000313" key="1">
    <source>
        <dbReference type="EMBL" id="MBC2846588.1"/>
    </source>
</evidence>
<gene>
    <name evidence="1" type="ORF">H7F21_15895</name>
</gene>
<dbReference type="RefSeq" id="WP_185790302.1">
    <property type="nucleotide sequence ID" value="NZ_JACLCP010000006.1"/>
</dbReference>
<reference evidence="1" key="1">
    <citation type="submission" date="2020-08" db="EMBL/GenBank/DDBJ databases">
        <title>Winogradskyella ouciana sp. nov., isolated from the hadal seawater of the Mariana Trench.</title>
        <authorList>
            <person name="He X."/>
        </authorList>
    </citation>
    <scope>NUCLEOTIDE SEQUENCE [LARGE SCALE GENOMIC DNA]</scope>
    <source>
        <strain evidence="1">KCTC 52348</strain>
    </source>
</reference>
<dbReference type="Proteomes" id="UP000533900">
    <property type="component" value="Unassembled WGS sequence"/>
</dbReference>
<proteinExistence type="predicted"/>
<dbReference type="AlphaFoldDB" id="A0A842J0U0"/>
<keyword evidence="2" id="KW-1185">Reference proteome</keyword>
<organism evidence="1 2">
    <name type="scientific">Winogradskyella flava</name>
    <dbReference type="NCBI Taxonomy" id="1884876"/>
    <lineage>
        <taxon>Bacteria</taxon>
        <taxon>Pseudomonadati</taxon>
        <taxon>Bacteroidota</taxon>
        <taxon>Flavobacteriia</taxon>
        <taxon>Flavobacteriales</taxon>
        <taxon>Flavobacteriaceae</taxon>
        <taxon>Winogradskyella</taxon>
    </lineage>
</organism>
<name>A0A842J0U0_9FLAO</name>